<keyword evidence="1 3" id="KW-0238">DNA-binding</keyword>
<keyword evidence="2" id="KW-0233">DNA recombination</keyword>
<dbReference type="AlphaFoldDB" id="A0ABD5W6L8"/>
<evidence type="ECO:0000259" key="5">
    <source>
        <dbReference type="PROSITE" id="PS51898"/>
    </source>
</evidence>
<dbReference type="InterPro" id="IPR044068">
    <property type="entry name" value="CB"/>
</dbReference>
<dbReference type="InterPro" id="IPR013762">
    <property type="entry name" value="Integrase-like_cat_sf"/>
</dbReference>
<dbReference type="Gene3D" id="1.10.150.130">
    <property type="match status" value="1"/>
</dbReference>
<dbReference type="InterPro" id="IPR002104">
    <property type="entry name" value="Integrase_catalytic"/>
</dbReference>
<dbReference type="RefSeq" id="WP_267161930.1">
    <property type="nucleotide sequence ID" value="NZ_CP112972.1"/>
</dbReference>
<feature type="domain" description="Tyr recombinase" evidence="5">
    <location>
        <begin position="108"/>
        <end position="337"/>
    </location>
</feature>
<dbReference type="InterPro" id="IPR010998">
    <property type="entry name" value="Integrase_recombinase_N"/>
</dbReference>
<dbReference type="SUPFAM" id="SSF56349">
    <property type="entry name" value="DNA breaking-rejoining enzymes"/>
    <property type="match status" value="1"/>
</dbReference>
<evidence type="ECO:0000313" key="8">
    <source>
        <dbReference type="Proteomes" id="UP001596445"/>
    </source>
</evidence>
<dbReference type="GO" id="GO:0003677">
    <property type="term" value="F:DNA binding"/>
    <property type="evidence" value="ECO:0007669"/>
    <property type="project" value="UniProtKB-UniRule"/>
</dbReference>
<feature type="domain" description="Core-binding (CB)" evidence="6">
    <location>
        <begin position="9"/>
        <end position="94"/>
    </location>
</feature>
<proteinExistence type="predicted"/>
<dbReference type="Proteomes" id="UP001596445">
    <property type="component" value="Unassembled WGS sequence"/>
</dbReference>
<reference evidence="7 8" key="1">
    <citation type="journal article" date="2019" name="Int. J. Syst. Evol. Microbiol.">
        <title>The Global Catalogue of Microorganisms (GCM) 10K type strain sequencing project: providing services to taxonomists for standard genome sequencing and annotation.</title>
        <authorList>
            <consortium name="The Broad Institute Genomics Platform"/>
            <consortium name="The Broad Institute Genome Sequencing Center for Infectious Disease"/>
            <person name="Wu L."/>
            <person name="Ma J."/>
        </authorList>
    </citation>
    <scope>NUCLEOTIDE SEQUENCE [LARGE SCALE GENOMIC DNA]</scope>
    <source>
        <strain evidence="7 8">JCM 30072</strain>
    </source>
</reference>
<dbReference type="EMBL" id="JBHSZI010000001">
    <property type="protein sequence ID" value="MFC7059190.1"/>
    <property type="molecule type" value="Genomic_DNA"/>
</dbReference>
<evidence type="ECO:0000259" key="6">
    <source>
        <dbReference type="PROSITE" id="PS51900"/>
    </source>
</evidence>
<dbReference type="CDD" id="cd00397">
    <property type="entry name" value="DNA_BRE_C"/>
    <property type="match status" value="1"/>
</dbReference>
<evidence type="ECO:0000256" key="2">
    <source>
        <dbReference type="ARBA" id="ARBA00023172"/>
    </source>
</evidence>
<evidence type="ECO:0000256" key="1">
    <source>
        <dbReference type="ARBA" id="ARBA00023125"/>
    </source>
</evidence>
<dbReference type="Gene3D" id="1.10.443.10">
    <property type="entry name" value="Intergrase catalytic core"/>
    <property type="match status" value="1"/>
</dbReference>
<organism evidence="7 8">
    <name type="scientific">Halovenus salina</name>
    <dbReference type="NCBI Taxonomy" id="1510225"/>
    <lineage>
        <taxon>Archaea</taxon>
        <taxon>Methanobacteriati</taxon>
        <taxon>Methanobacteriota</taxon>
        <taxon>Stenosarchaea group</taxon>
        <taxon>Halobacteria</taxon>
        <taxon>Halobacteriales</taxon>
        <taxon>Haloarculaceae</taxon>
        <taxon>Halovenus</taxon>
    </lineage>
</organism>
<keyword evidence="8" id="KW-1185">Reference proteome</keyword>
<accession>A0ABD5W6L8</accession>
<dbReference type="GO" id="GO:0006310">
    <property type="term" value="P:DNA recombination"/>
    <property type="evidence" value="ECO:0007669"/>
    <property type="project" value="UniProtKB-KW"/>
</dbReference>
<evidence type="ECO:0000313" key="7">
    <source>
        <dbReference type="EMBL" id="MFC7059190.1"/>
    </source>
</evidence>
<dbReference type="PROSITE" id="PS51898">
    <property type="entry name" value="TYR_RECOMBINASE"/>
    <property type="match status" value="1"/>
</dbReference>
<dbReference type="PROSITE" id="PS51900">
    <property type="entry name" value="CB"/>
    <property type="match status" value="1"/>
</dbReference>
<evidence type="ECO:0000256" key="3">
    <source>
        <dbReference type="PROSITE-ProRule" id="PRU01248"/>
    </source>
</evidence>
<sequence length="359" mass="41231">MTKDDLEPLSPEDALDWYLEHRRDDLRTATRRKHRSALGTFVDWTGSVGIDDMNDVGGRQLMEFKTWRKTESDLTSVSLNGNLAILQRFLRFCENVDAVAEGVVDRVPLPNVPPEEEVNEWVPADEAVEGIRSYFRQFEYASRRQVMFELIAEVGLRLGAVRAIDIEDFDREEMTIRLWHRPEGAETHGTPLKNGRDGERIINISEQLHGFIVDYIDHNRAGTTDQYGREPLFTTSSGRPSTATIRRDFYKMTRPCVYSGECPHGRELSDCEATKNRNAADCPGRFSTHPLRKWAIMNQLDAGVPKELLSDRVDVSVPVLDKHYDQRTEERKSRRRREALEETMEEYVVADGGQQVDTE</sequence>
<dbReference type="GeneID" id="76631294"/>
<evidence type="ECO:0000256" key="4">
    <source>
        <dbReference type="SAM" id="MobiDB-lite"/>
    </source>
</evidence>
<feature type="region of interest" description="Disordered" evidence="4">
    <location>
        <begin position="325"/>
        <end position="359"/>
    </location>
</feature>
<protein>
    <submittedName>
        <fullName evidence="7">Tyrosine-type recombinase/integrase</fullName>
    </submittedName>
</protein>
<name>A0ABD5W6L8_9EURY</name>
<dbReference type="InterPro" id="IPR011010">
    <property type="entry name" value="DNA_brk_join_enz"/>
</dbReference>
<comment type="caution">
    <text evidence="7">The sequence shown here is derived from an EMBL/GenBank/DDBJ whole genome shotgun (WGS) entry which is preliminary data.</text>
</comment>
<gene>
    <name evidence="7" type="ORF">ACFQQG_14635</name>
</gene>